<evidence type="ECO:0000256" key="2">
    <source>
        <dbReference type="SAM" id="SignalP"/>
    </source>
</evidence>
<dbReference type="AlphaFoldDB" id="A0A9P0BNC2"/>
<evidence type="ECO:0000256" key="1">
    <source>
        <dbReference type="SAM" id="MobiDB-lite"/>
    </source>
</evidence>
<evidence type="ECO:0000313" key="4">
    <source>
        <dbReference type="Proteomes" id="UP001154114"/>
    </source>
</evidence>
<keyword evidence="4" id="KW-1185">Reference proteome</keyword>
<feature type="signal peptide" evidence="2">
    <location>
        <begin position="1"/>
        <end position="23"/>
    </location>
</feature>
<dbReference type="OrthoDB" id="7474598at2759"/>
<dbReference type="Proteomes" id="UP001154114">
    <property type="component" value="Chromosome 21"/>
</dbReference>
<sequence length="380" mass="44602">MWLRTARNILVIIAVVWLPECRTRHRKPSKTMWAVAPPPKYRRNNMPPVDPDYSPENPPGDPPDNPPDGPNENNPPDGPNENNPPDDSPDNGPDNPPDGPNQNLPDYLDNSPKHSDVDNYENEYPSDFDPDYSPDINNDYGAPTPPPGFEDYSPTMDPEQLDFERNRFKGEANKGDPSKSMKELGSGTSKIRVCYIIATTYMSSLRDLRKYFYIRHFYENNVDYEVGYVTNEIITKYQKMLEIYYMAQKRYFYDQDRNFAPPTYMIYLYTNLLELATVIGHLSNMLHEIEDKYKAVPKSGFSDYHLGRENKYDLDAHRNRIRAEAALQRQLAREKRMRARQRKKMREKNLYIGYKPTPPPRRPKIKRRWPLHYGWSIENW</sequence>
<keyword evidence="2" id="KW-0732">Signal</keyword>
<reference evidence="3" key="1">
    <citation type="submission" date="2021-12" db="EMBL/GenBank/DDBJ databases">
        <authorList>
            <person name="King R."/>
        </authorList>
    </citation>
    <scope>NUCLEOTIDE SEQUENCE</scope>
</reference>
<feature type="chain" id="PRO_5040482699" evidence="2">
    <location>
        <begin position="24"/>
        <end position="380"/>
    </location>
</feature>
<feature type="compositionally biased region" description="Low complexity" evidence="1">
    <location>
        <begin position="70"/>
        <end position="93"/>
    </location>
</feature>
<feature type="compositionally biased region" description="Acidic residues" evidence="1">
    <location>
        <begin position="118"/>
        <end position="132"/>
    </location>
</feature>
<feature type="region of interest" description="Disordered" evidence="1">
    <location>
        <begin position="24"/>
        <end position="158"/>
    </location>
</feature>
<evidence type="ECO:0000313" key="3">
    <source>
        <dbReference type="EMBL" id="CAH0595299.1"/>
    </source>
</evidence>
<organism evidence="3 4">
    <name type="scientific">Chrysodeixis includens</name>
    <name type="common">Soybean looper</name>
    <name type="synonym">Pseudoplusia includens</name>
    <dbReference type="NCBI Taxonomy" id="689277"/>
    <lineage>
        <taxon>Eukaryota</taxon>
        <taxon>Metazoa</taxon>
        <taxon>Ecdysozoa</taxon>
        <taxon>Arthropoda</taxon>
        <taxon>Hexapoda</taxon>
        <taxon>Insecta</taxon>
        <taxon>Pterygota</taxon>
        <taxon>Neoptera</taxon>
        <taxon>Endopterygota</taxon>
        <taxon>Lepidoptera</taxon>
        <taxon>Glossata</taxon>
        <taxon>Ditrysia</taxon>
        <taxon>Noctuoidea</taxon>
        <taxon>Noctuidae</taxon>
        <taxon>Plusiinae</taxon>
        <taxon>Chrysodeixis</taxon>
    </lineage>
</organism>
<gene>
    <name evidence="3" type="ORF">CINC_LOCUS6688</name>
</gene>
<dbReference type="EMBL" id="LR824024">
    <property type="protein sequence ID" value="CAH0595299.1"/>
    <property type="molecule type" value="Genomic_DNA"/>
</dbReference>
<accession>A0A9P0BNC2</accession>
<name>A0A9P0BNC2_CHRIL</name>
<proteinExistence type="predicted"/>
<feature type="compositionally biased region" description="Pro residues" evidence="1">
    <location>
        <begin position="56"/>
        <end position="69"/>
    </location>
</feature>
<protein>
    <submittedName>
        <fullName evidence="3">Uncharacterized protein</fullName>
    </submittedName>
</protein>